<comment type="caution">
    <text evidence="3">The sequence shown here is derived from an EMBL/GenBank/DDBJ whole genome shotgun (WGS) entry which is preliminary data.</text>
</comment>
<reference evidence="3 4" key="1">
    <citation type="submission" date="2013-04" db="EMBL/GenBank/DDBJ databases">
        <title>Oceanicola sp. 22II1-22F33 Genome Sequencing.</title>
        <authorList>
            <person name="Lai Q."/>
            <person name="Li G."/>
            <person name="Shao Z."/>
        </authorList>
    </citation>
    <scope>NUCLEOTIDE SEQUENCE [LARGE SCALE GENOMIC DNA]</scope>
    <source>
        <strain evidence="3 4">22II1-22F33</strain>
    </source>
</reference>
<dbReference type="Pfam" id="PF07007">
    <property type="entry name" value="LprI"/>
    <property type="match status" value="1"/>
</dbReference>
<dbReference type="Proteomes" id="UP000215377">
    <property type="component" value="Unassembled WGS sequence"/>
</dbReference>
<dbReference type="OrthoDB" id="7340239at2"/>
<gene>
    <name evidence="3" type="ORF">ATO3_23585</name>
</gene>
<dbReference type="EMBL" id="AQQR01000019">
    <property type="protein sequence ID" value="OWU68731.1"/>
    <property type="molecule type" value="Genomic_DNA"/>
</dbReference>
<keyword evidence="4" id="KW-1185">Reference proteome</keyword>
<name>A0A225NGQ4_9RHOB</name>
<feature type="chain" id="PRO_5012488637" description="Lysozyme inhibitor LprI-like N-terminal domain-containing protein" evidence="1">
    <location>
        <begin position="17"/>
        <end position="114"/>
    </location>
</feature>
<feature type="signal peptide" evidence="1">
    <location>
        <begin position="1"/>
        <end position="16"/>
    </location>
</feature>
<dbReference type="AlphaFoldDB" id="A0A225NGQ4"/>
<evidence type="ECO:0000259" key="2">
    <source>
        <dbReference type="Pfam" id="PF07007"/>
    </source>
</evidence>
<evidence type="ECO:0000256" key="1">
    <source>
        <dbReference type="SAM" id="SignalP"/>
    </source>
</evidence>
<dbReference type="Gene3D" id="1.20.1270.180">
    <property type="match status" value="1"/>
</dbReference>
<evidence type="ECO:0000313" key="4">
    <source>
        <dbReference type="Proteomes" id="UP000215377"/>
    </source>
</evidence>
<accession>A0A225NGQ4</accession>
<keyword evidence="1" id="KW-0732">Signal</keyword>
<sequence>MAIAALALCLPAMAQAACPGDTQVEMNECAAAEYKAADAELNAAWKPAKAFFDEAGHGEDLLKAQRAWIAFRDANCQAEAAPYTTGSIQPLVFSSCMERLTRQRTEDLKQMTGY</sequence>
<organism evidence="3 4">
    <name type="scientific">Marinibacterium profundimaris</name>
    <dbReference type="NCBI Taxonomy" id="1679460"/>
    <lineage>
        <taxon>Bacteria</taxon>
        <taxon>Pseudomonadati</taxon>
        <taxon>Pseudomonadota</taxon>
        <taxon>Alphaproteobacteria</taxon>
        <taxon>Rhodobacterales</taxon>
        <taxon>Paracoccaceae</taxon>
        <taxon>Marinibacterium</taxon>
    </lineage>
</organism>
<dbReference type="InterPro" id="IPR009739">
    <property type="entry name" value="LprI-like_N"/>
</dbReference>
<feature type="domain" description="Lysozyme inhibitor LprI-like N-terminal" evidence="2">
    <location>
        <begin position="20"/>
        <end position="108"/>
    </location>
</feature>
<proteinExistence type="predicted"/>
<evidence type="ECO:0000313" key="3">
    <source>
        <dbReference type="EMBL" id="OWU68731.1"/>
    </source>
</evidence>
<dbReference type="PANTHER" id="PTHR39176:SF1">
    <property type="entry name" value="PERIPLASMIC PROTEIN"/>
    <property type="match status" value="1"/>
</dbReference>
<protein>
    <recommendedName>
        <fullName evidence="2">Lysozyme inhibitor LprI-like N-terminal domain-containing protein</fullName>
    </recommendedName>
</protein>
<dbReference type="PANTHER" id="PTHR39176">
    <property type="entry name" value="PERIPLASMIC PROTEIN-RELATED"/>
    <property type="match status" value="1"/>
</dbReference>